<protein>
    <submittedName>
        <fullName evidence="2">Uncharacterized protein</fullName>
    </submittedName>
</protein>
<evidence type="ECO:0000313" key="3">
    <source>
        <dbReference type="Proteomes" id="UP000266841"/>
    </source>
</evidence>
<organism evidence="2 3">
    <name type="scientific">Thalassiosira oceanica</name>
    <name type="common">Marine diatom</name>
    <dbReference type="NCBI Taxonomy" id="159749"/>
    <lineage>
        <taxon>Eukaryota</taxon>
        <taxon>Sar</taxon>
        <taxon>Stramenopiles</taxon>
        <taxon>Ochrophyta</taxon>
        <taxon>Bacillariophyta</taxon>
        <taxon>Coscinodiscophyceae</taxon>
        <taxon>Thalassiosirophycidae</taxon>
        <taxon>Thalassiosirales</taxon>
        <taxon>Thalassiosiraceae</taxon>
        <taxon>Thalassiosira</taxon>
    </lineage>
</organism>
<feature type="compositionally biased region" description="Basic and acidic residues" evidence="1">
    <location>
        <begin position="55"/>
        <end position="80"/>
    </location>
</feature>
<evidence type="ECO:0000313" key="2">
    <source>
        <dbReference type="EMBL" id="EJK52932.1"/>
    </source>
</evidence>
<feature type="non-terminal residue" evidence="2">
    <location>
        <position position="129"/>
    </location>
</feature>
<dbReference type="EMBL" id="AGNL01038921">
    <property type="protein sequence ID" value="EJK52932.1"/>
    <property type="molecule type" value="Genomic_DNA"/>
</dbReference>
<feature type="region of interest" description="Disordered" evidence="1">
    <location>
        <begin position="1"/>
        <end position="82"/>
    </location>
</feature>
<comment type="caution">
    <text evidence="2">The sequence shown here is derived from an EMBL/GenBank/DDBJ whole genome shotgun (WGS) entry which is preliminary data.</text>
</comment>
<evidence type="ECO:0000256" key="1">
    <source>
        <dbReference type="SAM" id="MobiDB-lite"/>
    </source>
</evidence>
<feature type="compositionally biased region" description="Pro residues" evidence="1">
    <location>
        <begin position="17"/>
        <end position="32"/>
    </location>
</feature>
<accession>K0S1X5</accession>
<gene>
    <name evidence="2" type="ORF">THAOC_27732</name>
</gene>
<keyword evidence="3" id="KW-1185">Reference proteome</keyword>
<dbReference type="AlphaFoldDB" id="K0S1X5"/>
<name>K0S1X5_THAOC</name>
<sequence>MTSNDDDDDEVKRKENPPPAPAGPRRPPPPRAPHNQFEKVSLNRMSERLNSLSPDWEKGKDDDDKGKGCSMVEHDKEDQKKRLKRQLKFDRRVNTLQARIRHSVARGDPIVERQARLELEELVSTRLST</sequence>
<proteinExistence type="predicted"/>
<reference evidence="2 3" key="1">
    <citation type="journal article" date="2012" name="Genome Biol.">
        <title>Genome and low-iron response of an oceanic diatom adapted to chronic iron limitation.</title>
        <authorList>
            <person name="Lommer M."/>
            <person name="Specht M."/>
            <person name="Roy A.S."/>
            <person name="Kraemer L."/>
            <person name="Andreson R."/>
            <person name="Gutowska M.A."/>
            <person name="Wolf J."/>
            <person name="Bergner S.V."/>
            <person name="Schilhabel M.B."/>
            <person name="Klostermeier U.C."/>
            <person name="Beiko R.G."/>
            <person name="Rosenstiel P."/>
            <person name="Hippler M."/>
            <person name="Laroche J."/>
        </authorList>
    </citation>
    <scope>NUCLEOTIDE SEQUENCE [LARGE SCALE GENOMIC DNA]</scope>
    <source>
        <strain evidence="2 3">CCMP1005</strain>
    </source>
</reference>
<dbReference type="Proteomes" id="UP000266841">
    <property type="component" value="Unassembled WGS sequence"/>
</dbReference>